<keyword evidence="1" id="KW-0472">Membrane</keyword>
<feature type="transmembrane region" description="Helical" evidence="1">
    <location>
        <begin position="12"/>
        <end position="31"/>
    </location>
</feature>
<protein>
    <submittedName>
        <fullName evidence="3">Type IV pilus modification protein PilV</fullName>
    </submittedName>
</protein>
<evidence type="ECO:0000313" key="4">
    <source>
        <dbReference type="Proteomes" id="UP000265560"/>
    </source>
</evidence>
<sequence>MNRKFQQGFSLVEVMVSVLIFSIGLLGLAAMQLTALKANQTATIRSHATFLAYEMADRMRAARGDAQAGFYNLSIATALPCNPSAETCLPFQRDLAEWRNNLARQLPGGSGGVVQNGNLFTIIVQWNEARVGGSATQQFSFVTQI</sequence>
<dbReference type="Pfam" id="PF22150">
    <property type="entry name" value="Tt1218-like"/>
    <property type="match status" value="1"/>
</dbReference>
<name>A0A385Z696_9PSED</name>
<evidence type="ECO:0000256" key="1">
    <source>
        <dbReference type="SAM" id="Phobius"/>
    </source>
</evidence>
<dbReference type="Proteomes" id="UP000265560">
    <property type="component" value="Chromosome"/>
</dbReference>
<gene>
    <name evidence="3" type="primary">pilV</name>
    <name evidence="3" type="ORF">D3880_19005</name>
</gene>
<evidence type="ECO:0000259" key="2">
    <source>
        <dbReference type="Pfam" id="PF22150"/>
    </source>
</evidence>
<dbReference type="RefSeq" id="WP_119894977.1">
    <property type="nucleotide sequence ID" value="NZ_CP032419.1"/>
</dbReference>
<dbReference type="InterPro" id="IPR012902">
    <property type="entry name" value="N_methyl_site"/>
</dbReference>
<dbReference type="EMBL" id="CP032419">
    <property type="protein sequence ID" value="AYC34324.1"/>
    <property type="molecule type" value="Genomic_DNA"/>
</dbReference>
<dbReference type="NCBIfam" id="TIGR02523">
    <property type="entry name" value="type_IV_pilV"/>
    <property type="match status" value="1"/>
</dbReference>
<feature type="domain" description="Type IV pilin Tt1218-like" evidence="2">
    <location>
        <begin position="30"/>
        <end position="90"/>
    </location>
</feature>
<dbReference type="KEGG" id="pcav:D3880_19005"/>
<organism evidence="3 4">
    <name type="scientific">Pseudomonas cavernae</name>
    <dbReference type="NCBI Taxonomy" id="2320867"/>
    <lineage>
        <taxon>Bacteria</taxon>
        <taxon>Pseudomonadati</taxon>
        <taxon>Pseudomonadota</taxon>
        <taxon>Gammaproteobacteria</taxon>
        <taxon>Pseudomonadales</taxon>
        <taxon>Pseudomonadaceae</taxon>
        <taxon>Pseudomonas</taxon>
    </lineage>
</organism>
<dbReference type="Pfam" id="PF07963">
    <property type="entry name" value="N_methyl"/>
    <property type="match status" value="1"/>
</dbReference>
<proteinExistence type="predicted"/>
<reference evidence="4" key="1">
    <citation type="submission" date="2018-09" db="EMBL/GenBank/DDBJ databases">
        <authorList>
            <person name="Zhu H."/>
        </authorList>
    </citation>
    <scope>NUCLEOTIDE SEQUENCE [LARGE SCALE GENOMIC DNA]</scope>
    <source>
        <strain evidence="4">K2W31S-8</strain>
    </source>
</reference>
<evidence type="ECO:0000313" key="3">
    <source>
        <dbReference type="EMBL" id="AYC34324.1"/>
    </source>
</evidence>
<dbReference type="AlphaFoldDB" id="A0A385Z696"/>
<keyword evidence="1" id="KW-1133">Transmembrane helix</keyword>
<dbReference type="InterPro" id="IPR054402">
    <property type="entry name" value="Tt1218-like_dom"/>
</dbReference>
<dbReference type="OrthoDB" id="8547299at2"/>
<keyword evidence="1" id="KW-0812">Transmembrane</keyword>
<keyword evidence="4" id="KW-1185">Reference proteome</keyword>
<dbReference type="NCBIfam" id="TIGR02532">
    <property type="entry name" value="IV_pilin_GFxxxE"/>
    <property type="match status" value="1"/>
</dbReference>
<dbReference type="InterPro" id="IPR013362">
    <property type="entry name" value="Pilus_4_PilV"/>
</dbReference>
<accession>A0A385Z696</accession>